<keyword evidence="1" id="KW-0812">Transmembrane</keyword>
<dbReference type="Proteomes" id="UP000299102">
    <property type="component" value="Unassembled WGS sequence"/>
</dbReference>
<evidence type="ECO:0000256" key="1">
    <source>
        <dbReference type="SAM" id="Phobius"/>
    </source>
</evidence>
<evidence type="ECO:0000313" key="3">
    <source>
        <dbReference type="Proteomes" id="UP000299102"/>
    </source>
</evidence>
<comment type="caution">
    <text evidence="2">The sequence shown here is derived from an EMBL/GenBank/DDBJ whole genome shotgun (WGS) entry which is preliminary data.</text>
</comment>
<evidence type="ECO:0000313" key="2">
    <source>
        <dbReference type="EMBL" id="GBO98937.1"/>
    </source>
</evidence>
<dbReference type="EMBL" id="BGZK01003230">
    <property type="protein sequence ID" value="GBO98937.1"/>
    <property type="molecule type" value="Genomic_DNA"/>
</dbReference>
<sequence>MNGNRGVVDDGGPRAGRYRALITFALAYWTMGFQLGLNSTTRSVRRRPLSRRPRVLFVKSSDLNSKS</sequence>
<keyword evidence="3" id="KW-1185">Reference proteome</keyword>
<proteinExistence type="predicted"/>
<keyword evidence="1" id="KW-0472">Membrane</keyword>
<name>A0A4C1SCL5_EUMVA</name>
<reference evidence="2 3" key="1">
    <citation type="journal article" date="2019" name="Commun. Biol.">
        <title>The bagworm genome reveals a unique fibroin gene that provides high tensile strength.</title>
        <authorList>
            <person name="Kono N."/>
            <person name="Nakamura H."/>
            <person name="Ohtoshi R."/>
            <person name="Tomita M."/>
            <person name="Numata K."/>
            <person name="Arakawa K."/>
        </authorList>
    </citation>
    <scope>NUCLEOTIDE SEQUENCE [LARGE SCALE GENOMIC DNA]</scope>
</reference>
<accession>A0A4C1SCL5</accession>
<organism evidence="2 3">
    <name type="scientific">Eumeta variegata</name>
    <name type="common">Bagworm moth</name>
    <name type="synonym">Eumeta japonica</name>
    <dbReference type="NCBI Taxonomy" id="151549"/>
    <lineage>
        <taxon>Eukaryota</taxon>
        <taxon>Metazoa</taxon>
        <taxon>Ecdysozoa</taxon>
        <taxon>Arthropoda</taxon>
        <taxon>Hexapoda</taxon>
        <taxon>Insecta</taxon>
        <taxon>Pterygota</taxon>
        <taxon>Neoptera</taxon>
        <taxon>Endopterygota</taxon>
        <taxon>Lepidoptera</taxon>
        <taxon>Glossata</taxon>
        <taxon>Ditrysia</taxon>
        <taxon>Tineoidea</taxon>
        <taxon>Psychidae</taxon>
        <taxon>Oiketicinae</taxon>
        <taxon>Eumeta</taxon>
    </lineage>
</organism>
<dbReference type="AlphaFoldDB" id="A0A4C1SCL5"/>
<gene>
    <name evidence="2" type="ORF">EVAR_95442_1</name>
</gene>
<protein>
    <submittedName>
        <fullName evidence="2">Uncharacterized protein</fullName>
    </submittedName>
</protein>
<feature type="transmembrane region" description="Helical" evidence="1">
    <location>
        <begin position="20"/>
        <end position="37"/>
    </location>
</feature>
<keyword evidence="1" id="KW-1133">Transmembrane helix</keyword>